<sequence>MGERDISRRSGHLVSLSGRQLLDSLLRTPLPPIKSRMRDGLAQLRDCRAEFAELREATARLADGAWSVPPPHLRETVMAGIANTRQLPPEQAARPSATGSSRRVRLGAAAAALVAAAGTGSLVYAVQDHRVDQQRRLTEAAQAGEARVRAVDGLPNSPEVGVTIEPTPGSPTPAAPLQALVKLT</sequence>
<proteinExistence type="predicted"/>
<keyword evidence="3 8" id="KW-1133">Transmembrane helix</keyword>
<evidence type="ECO:0000256" key="6">
    <source>
        <dbReference type="ARBA" id="ARBA00023163"/>
    </source>
</evidence>
<evidence type="ECO:0000313" key="9">
    <source>
        <dbReference type="EMBL" id="MCO8275605.1"/>
    </source>
</evidence>
<dbReference type="RefSeq" id="WP_253241667.1">
    <property type="nucleotide sequence ID" value="NZ_JAMYJR010000038.1"/>
</dbReference>
<keyword evidence="2 8" id="KW-0812">Transmembrane</keyword>
<dbReference type="InterPro" id="IPR051474">
    <property type="entry name" value="Anti-sigma-K/W_factor"/>
</dbReference>
<evidence type="ECO:0000256" key="7">
    <source>
        <dbReference type="SAM" id="MobiDB-lite"/>
    </source>
</evidence>
<gene>
    <name evidence="9" type="ORF">M1L60_33975</name>
</gene>
<evidence type="ECO:0000256" key="3">
    <source>
        <dbReference type="ARBA" id="ARBA00022989"/>
    </source>
</evidence>
<dbReference type="PANTHER" id="PTHR37461:SF1">
    <property type="entry name" value="ANTI-SIGMA-K FACTOR RSKA"/>
    <property type="match status" value="1"/>
</dbReference>
<reference evidence="9 10" key="1">
    <citation type="submission" date="2022-06" db="EMBL/GenBank/DDBJ databases">
        <title>New Species of the Genus Actinoplanes, ActinopZanes ferrugineus.</title>
        <authorList>
            <person name="Ding P."/>
        </authorList>
    </citation>
    <scope>NUCLEOTIDE SEQUENCE [LARGE SCALE GENOMIC DNA]</scope>
    <source>
        <strain evidence="9 10">TRM88003</strain>
    </source>
</reference>
<keyword evidence="10" id="KW-1185">Reference proteome</keyword>
<evidence type="ECO:0000256" key="8">
    <source>
        <dbReference type="SAM" id="Phobius"/>
    </source>
</evidence>
<evidence type="ECO:0000256" key="5">
    <source>
        <dbReference type="ARBA" id="ARBA00023136"/>
    </source>
</evidence>
<protein>
    <recommendedName>
        <fullName evidence="11">Anti-sigma factor</fullName>
    </recommendedName>
</protein>
<feature type="region of interest" description="Disordered" evidence="7">
    <location>
        <begin position="150"/>
        <end position="176"/>
    </location>
</feature>
<dbReference type="EMBL" id="JAMYJR010000038">
    <property type="protein sequence ID" value="MCO8275605.1"/>
    <property type="molecule type" value="Genomic_DNA"/>
</dbReference>
<evidence type="ECO:0000256" key="2">
    <source>
        <dbReference type="ARBA" id="ARBA00022692"/>
    </source>
</evidence>
<comment type="subcellular location">
    <subcellularLocation>
        <location evidence="1">Membrane</location>
        <topology evidence="1">Single-pass membrane protein</topology>
    </subcellularLocation>
</comment>
<feature type="transmembrane region" description="Helical" evidence="8">
    <location>
        <begin position="104"/>
        <end position="126"/>
    </location>
</feature>
<dbReference type="InterPro" id="IPR041916">
    <property type="entry name" value="Anti_sigma_zinc_sf"/>
</dbReference>
<evidence type="ECO:0000256" key="4">
    <source>
        <dbReference type="ARBA" id="ARBA00023015"/>
    </source>
</evidence>
<keyword evidence="6" id="KW-0804">Transcription</keyword>
<evidence type="ECO:0008006" key="11">
    <source>
        <dbReference type="Google" id="ProtNLM"/>
    </source>
</evidence>
<comment type="caution">
    <text evidence="9">The sequence shown here is derived from an EMBL/GenBank/DDBJ whole genome shotgun (WGS) entry which is preliminary data.</text>
</comment>
<evidence type="ECO:0000256" key="1">
    <source>
        <dbReference type="ARBA" id="ARBA00004167"/>
    </source>
</evidence>
<accession>A0ABT1E0A3</accession>
<dbReference type="PANTHER" id="PTHR37461">
    <property type="entry name" value="ANTI-SIGMA-K FACTOR RSKA"/>
    <property type="match status" value="1"/>
</dbReference>
<dbReference type="Gene3D" id="1.10.10.1320">
    <property type="entry name" value="Anti-sigma factor, zinc-finger domain"/>
    <property type="match status" value="1"/>
</dbReference>
<evidence type="ECO:0000313" key="10">
    <source>
        <dbReference type="Proteomes" id="UP001523369"/>
    </source>
</evidence>
<dbReference type="Proteomes" id="UP001523369">
    <property type="component" value="Unassembled WGS sequence"/>
</dbReference>
<keyword evidence="4" id="KW-0805">Transcription regulation</keyword>
<organism evidence="9 10">
    <name type="scientific">Paractinoplanes aksuensis</name>
    <dbReference type="NCBI Taxonomy" id="2939490"/>
    <lineage>
        <taxon>Bacteria</taxon>
        <taxon>Bacillati</taxon>
        <taxon>Actinomycetota</taxon>
        <taxon>Actinomycetes</taxon>
        <taxon>Micromonosporales</taxon>
        <taxon>Micromonosporaceae</taxon>
        <taxon>Paractinoplanes</taxon>
    </lineage>
</organism>
<name>A0ABT1E0A3_9ACTN</name>
<keyword evidence="5 8" id="KW-0472">Membrane</keyword>